<comment type="caution">
    <text evidence="1">The sequence shown here is derived from an EMBL/GenBank/DDBJ whole genome shotgun (WGS) entry which is preliminary data.</text>
</comment>
<protein>
    <submittedName>
        <fullName evidence="1">Uncharacterized protein</fullName>
    </submittedName>
</protein>
<proteinExistence type="predicted"/>
<dbReference type="EMBL" id="BARV01002336">
    <property type="protein sequence ID" value="GAH91045.1"/>
    <property type="molecule type" value="Genomic_DNA"/>
</dbReference>
<evidence type="ECO:0000313" key="1">
    <source>
        <dbReference type="EMBL" id="GAH91045.1"/>
    </source>
</evidence>
<reference evidence="1" key="1">
    <citation type="journal article" date="2014" name="Front. Microbiol.">
        <title>High frequency of phylogenetically diverse reductive dehalogenase-homologous genes in deep subseafloor sedimentary metagenomes.</title>
        <authorList>
            <person name="Kawai M."/>
            <person name="Futagami T."/>
            <person name="Toyoda A."/>
            <person name="Takaki Y."/>
            <person name="Nishi S."/>
            <person name="Hori S."/>
            <person name="Arai W."/>
            <person name="Tsubouchi T."/>
            <person name="Morono Y."/>
            <person name="Uchiyama I."/>
            <person name="Ito T."/>
            <person name="Fujiyama A."/>
            <person name="Inagaki F."/>
            <person name="Takami H."/>
        </authorList>
    </citation>
    <scope>NUCLEOTIDE SEQUENCE</scope>
    <source>
        <strain evidence="1">Expedition CK06-06</strain>
    </source>
</reference>
<dbReference type="AlphaFoldDB" id="X1KBM9"/>
<organism evidence="1">
    <name type="scientific">marine sediment metagenome</name>
    <dbReference type="NCBI Taxonomy" id="412755"/>
    <lineage>
        <taxon>unclassified sequences</taxon>
        <taxon>metagenomes</taxon>
        <taxon>ecological metagenomes</taxon>
    </lineage>
</organism>
<name>X1KBM9_9ZZZZ</name>
<gene>
    <name evidence="1" type="ORF">S06H3_06109</name>
</gene>
<accession>X1KBM9</accession>
<sequence>MLEQTVLVCKPVGSLGYVVPGSLPGECSQCGKPVWIAPSSWFLLHDNPETIILCRTCGFANMAKDKGEIQELTPAQVEEIQEYLKSR</sequence>